<dbReference type="Proteomes" id="UP000321393">
    <property type="component" value="Unassembled WGS sequence"/>
</dbReference>
<protein>
    <submittedName>
        <fullName evidence="3">CACTA en-spm transposon protein</fullName>
    </submittedName>
</protein>
<gene>
    <name evidence="3" type="ORF">E5676_scaffold609G00560</name>
    <name evidence="2" type="ORF">E6C27_scaffold60G002650</name>
</gene>
<dbReference type="AlphaFoldDB" id="A0A5D3DCM7"/>
<sequence length="130" mass="14740">MVSAGSSIGTMSQFPVGFDESNDLFDFIVEEFNIILGMPSVGDTSGQNKPISQHTVHFNNTTDVLTRYTFSVCFLKWGDVTLEYIGVIKVSNAHRVKEFRGQNHHHFKKFNDPEQAHANRPLKLSNQMQH</sequence>
<dbReference type="Proteomes" id="UP000321947">
    <property type="component" value="Unassembled WGS sequence"/>
</dbReference>
<name>A0A5D3DCM7_CUCMM</name>
<evidence type="ECO:0000256" key="1">
    <source>
        <dbReference type="SAM" id="MobiDB-lite"/>
    </source>
</evidence>
<evidence type="ECO:0000313" key="2">
    <source>
        <dbReference type="EMBL" id="KAA0051839.1"/>
    </source>
</evidence>
<evidence type="ECO:0000313" key="3">
    <source>
        <dbReference type="EMBL" id="TYK21407.1"/>
    </source>
</evidence>
<dbReference type="EMBL" id="SSTE01011134">
    <property type="protein sequence ID" value="KAA0051839.1"/>
    <property type="molecule type" value="Genomic_DNA"/>
</dbReference>
<feature type="region of interest" description="Disordered" evidence="1">
    <location>
        <begin position="105"/>
        <end position="130"/>
    </location>
</feature>
<dbReference type="EMBL" id="SSTD01005662">
    <property type="protein sequence ID" value="TYK21407.1"/>
    <property type="molecule type" value="Genomic_DNA"/>
</dbReference>
<reference evidence="4 5" key="1">
    <citation type="submission" date="2019-08" db="EMBL/GenBank/DDBJ databases">
        <title>Draft genome sequences of two oriental melons (Cucumis melo L. var makuwa).</title>
        <authorList>
            <person name="Kwon S.-Y."/>
        </authorList>
    </citation>
    <scope>NUCLEOTIDE SEQUENCE [LARGE SCALE GENOMIC DNA]</scope>
    <source>
        <strain evidence="5">cv. Chang Bougi</strain>
        <strain evidence="4">cv. SW 3</strain>
        <tissue evidence="3">Leaf</tissue>
    </source>
</reference>
<accession>A0A5D3DCM7</accession>
<evidence type="ECO:0000313" key="5">
    <source>
        <dbReference type="Proteomes" id="UP000321947"/>
    </source>
</evidence>
<comment type="caution">
    <text evidence="3">The sequence shown here is derived from an EMBL/GenBank/DDBJ whole genome shotgun (WGS) entry which is preliminary data.</text>
</comment>
<proteinExistence type="predicted"/>
<organism evidence="3 5">
    <name type="scientific">Cucumis melo var. makuwa</name>
    <name type="common">Oriental melon</name>
    <dbReference type="NCBI Taxonomy" id="1194695"/>
    <lineage>
        <taxon>Eukaryota</taxon>
        <taxon>Viridiplantae</taxon>
        <taxon>Streptophyta</taxon>
        <taxon>Embryophyta</taxon>
        <taxon>Tracheophyta</taxon>
        <taxon>Spermatophyta</taxon>
        <taxon>Magnoliopsida</taxon>
        <taxon>eudicotyledons</taxon>
        <taxon>Gunneridae</taxon>
        <taxon>Pentapetalae</taxon>
        <taxon>rosids</taxon>
        <taxon>fabids</taxon>
        <taxon>Cucurbitales</taxon>
        <taxon>Cucurbitaceae</taxon>
        <taxon>Benincaseae</taxon>
        <taxon>Cucumis</taxon>
    </lineage>
</organism>
<evidence type="ECO:0000313" key="4">
    <source>
        <dbReference type="Proteomes" id="UP000321393"/>
    </source>
</evidence>